<accession>A0A1H2LP27</accession>
<dbReference type="InterPro" id="IPR014875">
    <property type="entry name" value="Mor_transcription_activator"/>
</dbReference>
<dbReference type="EMBL" id="LT629797">
    <property type="protein sequence ID" value="SDU82505.1"/>
    <property type="molecule type" value="Genomic_DNA"/>
</dbReference>
<dbReference type="EMBL" id="LT629797">
    <property type="protein sequence ID" value="SDV03662.1"/>
    <property type="molecule type" value="Genomic_DNA"/>
</dbReference>
<evidence type="ECO:0000313" key="2">
    <source>
        <dbReference type="EMBL" id="SDU82505.1"/>
    </source>
</evidence>
<evidence type="ECO:0000259" key="1">
    <source>
        <dbReference type="Pfam" id="PF08765"/>
    </source>
</evidence>
<dbReference type="Proteomes" id="UP000198675">
    <property type="component" value="Chromosome I"/>
</dbReference>
<keyword evidence="4" id="KW-1185">Reference proteome</keyword>
<organism evidence="2 4">
    <name type="scientific">Pseudomonas sihuiensis</name>
    <dbReference type="NCBI Taxonomy" id="1274359"/>
    <lineage>
        <taxon>Bacteria</taxon>
        <taxon>Pseudomonadati</taxon>
        <taxon>Pseudomonadota</taxon>
        <taxon>Gammaproteobacteria</taxon>
        <taxon>Pseudomonadales</taxon>
        <taxon>Pseudomonadaceae</taxon>
        <taxon>Pseudomonas</taxon>
    </lineage>
</organism>
<dbReference type="Gene3D" id="1.10.10.60">
    <property type="entry name" value="Homeodomain-like"/>
    <property type="match status" value="1"/>
</dbReference>
<proteinExistence type="predicted"/>
<sequence length="122" mass="13782">MSNKPTAMAEKRHELLSDIADHVAAVVSEHGVDAKIAEQAGAAVVEHLSNTWAGSCVTFPKDFRWRITQRDLEILGKFNGRNHHALAVEYDMTENAIYKLLKRTQDRKFDRDQHKLDLGDGL</sequence>
<feature type="domain" description="Mor transcription activator" evidence="1">
    <location>
        <begin position="11"/>
        <end position="116"/>
    </location>
</feature>
<dbReference type="PANTHER" id="PTHR37812">
    <property type="entry name" value="MU-LIKE PROPHAGE FLUMU PROTEIN C"/>
    <property type="match status" value="1"/>
</dbReference>
<reference evidence="2" key="1">
    <citation type="submission" date="2016-10" db="EMBL/GenBank/DDBJ databases">
        <authorList>
            <person name="de Groot N.N."/>
        </authorList>
    </citation>
    <scope>NUCLEOTIDE SEQUENCE [LARGE SCALE GENOMIC DNA]</scope>
    <source>
        <strain evidence="2">KCTC 32246</strain>
    </source>
</reference>
<gene>
    <name evidence="2" type="ORF">SAMN05216363_1919</name>
    <name evidence="3" type="ORF">SAMN05216363_5198</name>
</gene>
<name>A0A1H2LP27_9PSED</name>
<dbReference type="AlphaFoldDB" id="A0A1H2LP27"/>
<protein>
    <submittedName>
        <fullName evidence="2">Transcriptional regulator, Middle operon regulator (Mor) family</fullName>
    </submittedName>
</protein>
<reference evidence="4" key="2">
    <citation type="submission" date="2016-10" db="EMBL/GenBank/DDBJ databases">
        <authorList>
            <person name="Varghese N."/>
            <person name="Submissions S."/>
        </authorList>
    </citation>
    <scope>NUCLEOTIDE SEQUENCE [LARGE SCALE GENOMIC DNA]</scope>
    <source>
        <strain evidence="4">KCTC 32246</strain>
    </source>
</reference>
<dbReference type="PANTHER" id="PTHR37812:SF1">
    <property type="entry name" value="MU-LIKE PROPHAGE FLUMU PROTEIN C"/>
    <property type="match status" value="1"/>
</dbReference>
<dbReference type="InterPro" id="IPR052411">
    <property type="entry name" value="c-mor_Regulatory_Protein"/>
</dbReference>
<evidence type="ECO:0000313" key="3">
    <source>
        <dbReference type="EMBL" id="SDV03662.1"/>
    </source>
</evidence>
<dbReference type="RefSeq" id="WP_230875511.1">
    <property type="nucleotide sequence ID" value="NZ_LT629797.1"/>
</dbReference>
<evidence type="ECO:0000313" key="4">
    <source>
        <dbReference type="Proteomes" id="UP000198675"/>
    </source>
</evidence>
<dbReference type="InterPro" id="IPR009057">
    <property type="entry name" value="Homeodomain-like_sf"/>
</dbReference>
<dbReference type="SUPFAM" id="SSF46689">
    <property type="entry name" value="Homeodomain-like"/>
    <property type="match status" value="1"/>
</dbReference>
<dbReference type="Pfam" id="PF08765">
    <property type="entry name" value="Mor"/>
    <property type="match status" value="1"/>
</dbReference>